<gene>
    <name evidence="2" type="ORF">PV327_000556</name>
</gene>
<evidence type="ECO:0000313" key="3">
    <source>
        <dbReference type="Proteomes" id="UP001168972"/>
    </source>
</evidence>
<reference evidence="2" key="1">
    <citation type="journal article" date="2023" name="bioRxiv">
        <title>Scaffold-level genome assemblies of two parasitoid biocontrol wasps reveal the parthenogenesis mechanism and an associated novel virus.</title>
        <authorList>
            <person name="Inwood S."/>
            <person name="Skelly J."/>
            <person name="Guhlin J."/>
            <person name="Harrop T."/>
            <person name="Goldson S."/>
            <person name="Dearden P."/>
        </authorList>
    </citation>
    <scope>NUCLEOTIDE SEQUENCE</scope>
    <source>
        <strain evidence="2">Lincoln</strain>
        <tissue evidence="2">Whole body</tissue>
    </source>
</reference>
<feature type="region of interest" description="Disordered" evidence="1">
    <location>
        <begin position="1"/>
        <end position="76"/>
    </location>
</feature>
<dbReference type="Proteomes" id="UP001168972">
    <property type="component" value="Unassembled WGS sequence"/>
</dbReference>
<reference evidence="2" key="2">
    <citation type="submission" date="2023-03" db="EMBL/GenBank/DDBJ databases">
        <authorList>
            <person name="Inwood S.N."/>
            <person name="Skelly J.G."/>
            <person name="Guhlin J."/>
            <person name="Harrop T.W.R."/>
            <person name="Goldson S.G."/>
            <person name="Dearden P.K."/>
        </authorList>
    </citation>
    <scope>NUCLEOTIDE SEQUENCE</scope>
    <source>
        <strain evidence="2">Lincoln</strain>
        <tissue evidence="2">Whole body</tissue>
    </source>
</reference>
<feature type="compositionally biased region" description="Polar residues" evidence="1">
    <location>
        <begin position="1"/>
        <end position="12"/>
    </location>
</feature>
<accession>A0AA39G6G0</accession>
<proteinExistence type="predicted"/>
<evidence type="ECO:0000256" key="1">
    <source>
        <dbReference type="SAM" id="MobiDB-lite"/>
    </source>
</evidence>
<evidence type="ECO:0000313" key="2">
    <source>
        <dbReference type="EMBL" id="KAK0182414.1"/>
    </source>
</evidence>
<name>A0AA39G6G0_MICHY</name>
<sequence>MDRRLSNVQQAQMRFETEARRSQDSGTTRIQLEDKHNHPGVVKHQPKSRSSADGSADNNTRGFPRSFSAYPDSHWYDQSNEKRRRATLWEALAGLVCSLGALASRAAKMAARRNDIL</sequence>
<keyword evidence="3" id="KW-1185">Reference proteome</keyword>
<dbReference type="AlphaFoldDB" id="A0AA39G6G0"/>
<protein>
    <submittedName>
        <fullName evidence="2">Uncharacterized protein</fullName>
    </submittedName>
</protein>
<organism evidence="2 3">
    <name type="scientific">Microctonus hyperodae</name>
    <name type="common">Parasitoid wasp</name>
    <dbReference type="NCBI Taxonomy" id="165561"/>
    <lineage>
        <taxon>Eukaryota</taxon>
        <taxon>Metazoa</taxon>
        <taxon>Ecdysozoa</taxon>
        <taxon>Arthropoda</taxon>
        <taxon>Hexapoda</taxon>
        <taxon>Insecta</taxon>
        <taxon>Pterygota</taxon>
        <taxon>Neoptera</taxon>
        <taxon>Endopterygota</taxon>
        <taxon>Hymenoptera</taxon>
        <taxon>Apocrita</taxon>
        <taxon>Ichneumonoidea</taxon>
        <taxon>Braconidae</taxon>
        <taxon>Euphorinae</taxon>
        <taxon>Microctonus</taxon>
    </lineage>
</organism>
<dbReference type="EMBL" id="JAQQBR010000001">
    <property type="protein sequence ID" value="KAK0182414.1"/>
    <property type="molecule type" value="Genomic_DNA"/>
</dbReference>
<comment type="caution">
    <text evidence="2">The sequence shown here is derived from an EMBL/GenBank/DDBJ whole genome shotgun (WGS) entry which is preliminary data.</text>
</comment>
<feature type="compositionally biased region" description="Polar residues" evidence="1">
    <location>
        <begin position="48"/>
        <end position="61"/>
    </location>
</feature>